<feature type="region of interest" description="Disordered" evidence="1">
    <location>
        <begin position="219"/>
        <end position="248"/>
    </location>
</feature>
<organism evidence="3 4">
    <name type="scientific">Pseudonocardia halophobica</name>
    <dbReference type="NCBI Taxonomy" id="29401"/>
    <lineage>
        <taxon>Bacteria</taxon>
        <taxon>Bacillati</taxon>
        <taxon>Actinomycetota</taxon>
        <taxon>Actinomycetes</taxon>
        <taxon>Pseudonocardiales</taxon>
        <taxon>Pseudonocardiaceae</taxon>
        <taxon>Pseudonocardia</taxon>
    </lineage>
</organism>
<dbReference type="InterPro" id="IPR025498">
    <property type="entry name" value="DUF4389"/>
</dbReference>
<keyword evidence="2" id="KW-0472">Membrane</keyword>
<reference evidence="3" key="1">
    <citation type="journal article" date="2014" name="Int. J. Syst. Evol. Microbiol.">
        <title>Complete genome sequence of Corynebacterium casei LMG S-19264T (=DSM 44701T), isolated from a smear-ripened cheese.</title>
        <authorList>
            <consortium name="US DOE Joint Genome Institute (JGI-PGF)"/>
            <person name="Walter F."/>
            <person name="Albersmeier A."/>
            <person name="Kalinowski J."/>
            <person name="Ruckert C."/>
        </authorList>
    </citation>
    <scope>NUCLEOTIDE SEQUENCE</scope>
    <source>
        <strain evidence="3">VKM Ac-1069</strain>
    </source>
</reference>
<evidence type="ECO:0000313" key="3">
    <source>
        <dbReference type="EMBL" id="GLL09503.1"/>
    </source>
</evidence>
<name>A0A9W6KXH5_9PSEU</name>
<proteinExistence type="predicted"/>
<feature type="compositionally biased region" description="Pro residues" evidence="1">
    <location>
        <begin position="221"/>
        <end position="231"/>
    </location>
</feature>
<keyword evidence="2" id="KW-1133">Transmembrane helix</keyword>
<keyword evidence="4" id="KW-1185">Reference proteome</keyword>
<feature type="transmembrane region" description="Helical" evidence="2">
    <location>
        <begin position="124"/>
        <end position="149"/>
    </location>
</feature>
<dbReference type="RefSeq" id="WP_037039733.1">
    <property type="nucleotide sequence ID" value="NZ_BAAAUZ010000013.1"/>
</dbReference>
<feature type="transmembrane region" description="Helical" evidence="2">
    <location>
        <begin position="155"/>
        <end position="175"/>
    </location>
</feature>
<dbReference type="EMBL" id="BSFQ01000002">
    <property type="protein sequence ID" value="GLL09503.1"/>
    <property type="molecule type" value="Genomic_DNA"/>
</dbReference>
<feature type="transmembrane region" description="Helical" evidence="2">
    <location>
        <begin position="488"/>
        <end position="508"/>
    </location>
</feature>
<protein>
    <recommendedName>
        <fullName evidence="5">DUF4389 domain-containing protein</fullName>
    </recommendedName>
</protein>
<gene>
    <name evidence="3" type="ORF">GCM10017577_06430</name>
</gene>
<accession>A0A9W6KXH5</accession>
<evidence type="ECO:0000256" key="1">
    <source>
        <dbReference type="SAM" id="MobiDB-lite"/>
    </source>
</evidence>
<comment type="caution">
    <text evidence="3">The sequence shown here is derived from an EMBL/GenBank/DDBJ whole genome shotgun (WGS) entry which is preliminary data.</text>
</comment>
<evidence type="ECO:0008006" key="5">
    <source>
        <dbReference type="Google" id="ProtNLM"/>
    </source>
</evidence>
<evidence type="ECO:0000313" key="4">
    <source>
        <dbReference type="Proteomes" id="UP001143463"/>
    </source>
</evidence>
<feature type="transmembrane region" description="Helical" evidence="2">
    <location>
        <begin position="295"/>
        <end position="315"/>
    </location>
</feature>
<reference evidence="3" key="2">
    <citation type="submission" date="2023-01" db="EMBL/GenBank/DDBJ databases">
        <authorList>
            <person name="Sun Q."/>
            <person name="Evtushenko L."/>
        </authorList>
    </citation>
    <scope>NUCLEOTIDE SEQUENCE</scope>
    <source>
        <strain evidence="3">VKM Ac-1069</strain>
    </source>
</reference>
<dbReference type="AlphaFoldDB" id="A0A9W6KXH5"/>
<keyword evidence="2" id="KW-0812">Transmembrane</keyword>
<sequence>MANTAYPVRVTGQLEGEPSRWLWLVKWLLLVPHLIVLAVLGLAFWVLTVVAFVAILVSGGYPRAIFGFNLGVLRWGWRVAYYGYAANGTDRYPPFTLADRPDYPARLEIDHPERLSRGLVLVKWWLLALPHYLVLVFLIGAGGTVVWRIGTTGAIGFDGGLVTVLVLFAVVALLFTGRYPRGLFDLALGFDRWVLRVVAYAALMTDAYPPFRLDQGGAEPLPLPPPVPPAGPGEAAAVPPAPEPPTVTPGASPTVFRSGGAAVLDRPVGAEAPPSPPVAPTRSTSVPPPSAGRSVLLVVGAIVTAIALGLTFTGFTGLVTDRVGRDAAGFVASGVGTASTGGAALRTEPVLIDTGTDTDAVARVVGEVSLRATSSRGGDVFVGIGPTADVARYLDGVAQGVWRGELTAGTPRIATRVDELVGVAPATPPAAQTFWAASASGPGTQTALWTPGAGSWTAVVMNADGTAPVAADVQVGAQVPVLGATSAVALWTGLGLLVIGIVVIVAGARTRREQEAVR</sequence>
<feature type="transmembrane region" description="Helical" evidence="2">
    <location>
        <begin position="27"/>
        <end position="57"/>
    </location>
</feature>
<feature type="region of interest" description="Disordered" evidence="1">
    <location>
        <begin position="266"/>
        <end position="289"/>
    </location>
</feature>
<dbReference type="Proteomes" id="UP001143463">
    <property type="component" value="Unassembled WGS sequence"/>
</dbReference>
<dbReference type="Pfam" id="PF14333">
    <property type="entry name" value="DUF4389"/>
    <property type="match status" value="2"/>
</dbReference>
<evidence type="ECO:0000256" key="2">
    <source>
        <dbReference type="SAM" id="Phobius"/>
    </source>
</evidence>